<evidence type="ECO:0000313" key="1">
    <source>
        <dbReference type="EMBL" id="NML64405.1"/>
    </source>
</evidence>
<dbReference type="GO" id="GO:0030638">
    <property type="term" value="P:polyketide metabolic process"/>
    <property type="evidence" value="ECO:0007669"/>
    <property type="project" value="InterPro"/>
</dbReference>
<dbReference type="SUPFAM" id="SSF54427">
    <property type="entry name" value="NTF2-like"/>
    <property type="match status" value="1"/>
</dbReference>
<protein>
    <submittedName>
        <fullName evidence="1">Ester cyclase</fullName>
    </submittedName>
</protein>
<organism evidence="1 2">
    <name type="scientific">Hymenobacter polaris</name>
    <dbReference type="NCBI Taxonomy" id="2682546"/>
    <lineage>
        <taxon>Bacteria</taxon>
        <taxon>Pseudomonadati</taxon>
        <taxon>Bacteroidota</taxon>
        <taxon>Cytophagia</taxon>
        <taxon>Cytophagales</taxon>
        <taxon>Hymenobacteraceae</taxon>
        <taxon>Hymenobacter</taxon>
    </lineage>
</organism>
<keyword evidence="2" id="KW-1185">Reference proteome</keyword>
<evidence type="ECO:0000313" key="2">
    <source>
        <dbReference type="Proteomes" id="UP000559626"/>
    </source>
</evidence>
<dbReference type="PANTHER" id="PTHR38436">
    <property type="entry name" value="POLYKETIDE CYCLASE SNOAL-LIKE DOMAIN"/>
    <property type="match status" value="1"/>
</dbReference>
<dbReference type="InterPro" id="IPR009959">
    <property type="entry name" value="Cyclase_SnoaL-like"/>
</dbReference>
<accession>A0A7Y0ABP8</accession>
<proteinExistence type="predicted"/>
<name>A0A7Y0ABP8_9BACT</name>
<dbReference type="Proteomes" id="UP000559626">
    <property type="component" value="Unassembled WGS sequence"/>
</dbReference>
<dbReference type="PANTHER" id="PTHR38436:SF1">
    <property type="entry name" value="ESTER CYCLASE"/>
    <property type="match status" value="1"/>
</dbReference>
<dbReference type="RefSeq" id="WP_169529705.1">
    <property type="nucleotide sequence ID" value="NZ_JABBGH010000001.1"/>
</dbReference>
<sequence>MSTEANKAVVTRYWQELWNDKREEVIDEITSPDLRFHFPPGQAHQPATLHQWFTTSRRAFPNVRFTVHDLLAEGDKVVARWSYEATQTGEFLGQPATQKQVTDQGLNLFRLEDGRIVEMWMSGDSLGLLRQIGMLPA</sequence>
<dbReference type="AlphaFoldDB" id="A0A7Y0ABP8"/>
<dbReference type="Pfam" id="PF07366">
    <property type="entry name" value="SnoaL"/>
    <property type="match status" value="1"/>
</dbReference>
<dbReference type="EMBL" id="JABBGH010000001">
    <property type="protein sequence ID" value="NML64405.1"/>
    <property type="molecule type" value="Genomic_DNA"/>
</dbReference>
<dbReference type="InterPro" id="IPR032710">
    <property type="entry name" value="NTF2-like_dom_sf"/>
</dbReference>
<reference evidence="1 2" key="1">
    <citation type="submission" date="2020-04" db="EMBL/GenBank/DDBJ databases">
        <title>Hymenobacter polaris sp. nov., isolated from Arctic soil.</title>
        <authorList>
            <person name="Dahal R.H."/>
        </authorList>
    </citation>
    <scope>NUCLEOTIDE SEQUENCE [LARGE SCALE GENOMIC DNA]</scope>
    <source>
        <strain evidence="1 2">RP-2-7</strain>
    </source>
</reference>
<gene>
    <name evidence="1" type="ORF">HHL22_04220</name>
</gene>
<dbReference type="Gene3D" id="3.10.450.50">
    <property type="match status" value="1"/>
</dbReference>
<comment type="caution">
    <text evidence="1">The sequence shown here is derived from an EMBL/GenBank/DDBJ whole genome shotgun (WGS) entry which is preliminary data.</text>
</comment>